<proteinExistence type="inferred from homology"/>
<keyword evidence="4 5" id="KW-0472">Membrane</keyword>
<comment type="similarity">
    <text evidence="5">Belongs to the 4-toluene sulfonate uptake permease (TSUP) (TC 2.A.102) family.</text>
</comment>
<accession>A0A0H5QBH5</accession>
<dbReference type="InterPro" id="IPR002781">
    <property type="entry name" value="TM_pro_TauE-like"/>
</dbReference>
<sequence>MWHWDIILILLAVGSAAGFIAGLFGVGGGTLIVPVVLWVLDLQGLAQHPYAQHLAVGTSFAVMVFTAFSSMLGQHKKQAVDWKTVFTMMPGMVFGVFAGALSAKYIPAFGLQIFFILFLTAVAFKTLHTDPQTASRPLPGLPGLTAVSTLFGTMSSWVGIGGGSLSVPFLIHCGFPAHKAIGTSSGLAWPIALSGAISYLLNGLNIAGLPEGSLGFLYLPAVAVLSAATIAFAPLGVKTAHKLSSAKLKKSFGIMLLLIAGKMLYNLL</sequence>
<evidence type="ECO:0000256" key="5">
    <source>
        <dbReference type="RuleBase" id="RU363041"/>
    </source>
</evidence>
<comment type="subcellular location">
    <subcellularLocation>
        <location evidence="5">Cell membrane</location>
        <topology evidence="5">Multi-pass membrane protein</topology>
    </subcellularLocation>
    <subcellularLocation>
        <location evidence="1">Membrane</location>
        <topology evidence="1">Multi-pass membrane protein</topology>
    </subcellularLocation>
</comment>
<feature type="transmembrane region" description="Helical" evidence="5">
    <location>
        <begin position="215"/>
        <end position="236"/>
    </location>
</feature>
<name>A0A0H5QBH5_NEIMI</name>
<dbReference type="Proteomes" id="UP000182715">
    <property type="component" value="Unassembled WGS sequence"/>
</dbReference>
<feature type="transmembrane region" description="Helical" evidence="5">
    <location>
        <begin position="109"/>
        <end position="127"/>
    </location>
</feature>
<evidence type="ECO:0000256" key="2">
    <source>
        <dbReference type="ARBA" id="ARBA00022692"/>
    </source>
</evidence>
<feature type="transmembrane region" description="Helical" evidence="5">
    <location>
        <begin position="7"/>
        <end position="40"/>
    </location>
</feature>
<dbReference type="EMBL" id="CVTF01000010">
    <property type="protein sequence ID" value="CRY98645.1"/>
    <property type="molecule type" value="Genomic_DNA"/>
</dbReference>
<dbReference type="GO" id="GO:0005886">
    <property type="term" value="C:plasma membrane"/>
    <property type="evidence" value="ECO:0007669"/>
    <property type="project" value="UniProtKB-SubCell"/>
</dbReference>
<keyword evidence="2 5" id="KW-0812">Transmembrane</keyword>
<feature type="transmembrane region" description="Helical" evidence="5">
    <location>
        <begin position="187"/>
        <end position="209"/>
    </location>
</feature>
<reference evidence="6 7" key="1">
    <citation type="submission" date="2014-11" db="EMBL/GenBank/DDBJ databases">
        <authorList>
            <person name="Diene M.Seydina."/>
        </authorList>
    </citation>
    <scope>NUCLEOTIDE SEQUENCE [LARGE SCALE GENOMIC DNA]</scope>
    <source>
        <strain evidence="6 7">Neisseria meningitidis CHUV</strain>
    </source>
</reference>
<dbReference type="PANTHER" id="PTHR43483">
    <property type="entry name" value="MEMBRANE TRANSPORTER PROTEIN HI_0806-RELATED"/>
    <property type="match status" value="1"/>
</dbReference>
<dbReference type="PANTHER" id="PTHR43483:SF3">
    <property type="entry name" value="MEMBRANE TRANSPORTER PROTEIN HI_0806-RELATED"/>
    <property type="match status" value="1"/>
</dbReference>
<dbReference type="AlphaFoldDB" id="A0A0H5QBH5"/>
<keyword evidence="5" id="KW-1003">Cell membrane</keyword>
<dbReference type="Pfam" id="PF01925">
    <property type="entry name" value="TauE"/>
    <property type="match status" value="1"/>
</dbReference>
<organism evidence="6 7">
    <name type="scientific">Neisseria meningitidis serogroup B</name>
    <dbReference type="NCBI Taxonomy" id="491"/>
    <lineage>
        <taxon>Bacteria</taxon>
        <taxon>Pseudomonadati</taxon>
        <taxon>Pseudomonadota</taxon>
        <taxon>Betaproteobacteria</taxon>
        <taxon>Neisseriales</taxon>
        <taxon>Neisseriaceae</taxon>
        <taxon>Neisseria</taxon>
    </lineage>
</organism>
<feature type="transmembrane region" description="Helical" evidence="5">
    <location>
        <begin position="52"/>
        <end position="73"/>
    </location>
</feature>
<evidence type="ECO:0000256" key="4">
    <source>
        <dbReference type="ARBA" id="ARBA00023136"/>
    </source>
</evidence>
<evidence type="ECO:0000256" key="3">
    <source>
        <dbReference type="ARBA" id="ARBA00022989"/>
    </source>
</evidence>
<keyword evidence="3 5" id="KW-1133">Transmembrane helix</keyword>
<evidence type="ECO:0000313" key="7">
    <source>
        <dbReference type="Proteomes" id="UP000182715"/>
    </source>
</evidence>
<evidence type="ECO:0000256" key="1">
    <source>
        <dbReference type="ARBA" id="ARBA00004141"/>
    </source>
</evidence>
<evidence type="ECO:0000313" key="6">
    <source>
        <dbReference type="EMBL" id="CRY98645.1"/>
    </source>
</evidence>
<feature type="transmembrane region" description="Helical" evidence="5">
    <location>
        <begin position="85"/>
        <end position="103"/>
    </location>
</feature>
<protein>
    <recommendedName>
        <fullName evidence="5">Probable membrane transporter protein</fullName>
    </recommendedName>
</protein>